<keyword evidence="1" id="KW-0812">Transmembrane</keyword>
<dbReference type="Proteomes" id="UP000286268">
    <property type="component" value="Chromosome"/>
</dbReference>
<evidence type="ECO:0000313" key="2">
    <source>
        <dbReference type="EMBL" id="QAA30242.1"/>
    </source>
</evidence>
<gene>
    <name evidence="2" type="ORF">C1I91_00255</name>
</gene>
<keyword evidence="3" id="KW-1185">Reference proteome</keyword>
<dbReference type="RefSeq" id="WP_128210693.1">
    <property type="nucleotide sequence ID" value="NZ_CP025746.1"/>
</dbReference>
<protein>
    <submittedName>
        <fullName evidence="2">Uncharacterized protein</fullName>
    </submittedName>
</protein>
<reference evidence="2 3" key="1">
    <citation type="submission" date="2018-01" db="EMBL/GenBank/DDBJ databases">
        <title>Genome Sequencing and Assembly of Anaerobacter polyendosporus strain CT4.</title>
        <authorList>
            <person name="Tachaapaikoon C."/>
            <person name="Sutheeworapong S."/>
            <person name="Jenjaroenpun P."/>
            <person name="Wongsurawat T."/>
            <person name="Nookeaw I."/>
            <person name="Cheawchanlertfa P."/>
            <person name="Kosugi A."/>
            <person name="Cheevadhanarak S."/>
            <person name="Ratanakhanokchai K."/>
        </authorList>
    </citation>
    <scope>NUCLEOTIDE SEQUENCE [LARGE SCALE GENOMIC DNA]</scope>
    <source>
        <strain evidence="2 3">CT4</strain>
    </source>
</reference>
<accession>A0A3R5TCP2</accession>
<dbReference type="KEGG" id="cmah:C1I91_00255"/>
<feature type="transmembrane region" description="Helical" evidence="1">
    <location>
        <begin position="12"/>
        <end position="35"/>
    </location>
</feature>
<dbReference type="SUPFAM" id="SSF69304">
    <property type="entry name" value="Tricorn protease N-terminal domain"/>
    <property type="match status" value="1"/>
</dbReference>
<sequence>MSINNLFKGYKKIIVVILIPILITIVAMAVTRVFFKSDSREKIGVAANTSESSEIKLDEINSTDSKFHPLNELNYRFIIEVPKIYSAKDIYKNGNDRYIIAKKNGDKGLVLYDVNRKNETSLISPTAEGYEIIDAKYDGKWIVWSERVENPKSISSTKRYSWRILCKELDLKNLNDKRTPKTLSEGSYLKKWSQDISLPAINLNNGVATALSVNLKDENTNISQILMLNLEAGSLKELKSEEIWGNNYPKVSVPNIYEDNIIWSENKTEKKLVREEYIYAYNVKSNELRLITDKSINGAFGGYKQYLVFTEANKVSIYNLNNEKSKDILNKNLSVLTEKYKTNIAAFNISSIYVSKSFVFFKPDSKHITAYGLKDNKLFDLTEGLGTNYGRITSVVCNDNLIYISGYDKEDDKKSFFVEIN</sequence>
<dbReference type="OrthoDB" id="1653531at2"/>
<evidence type="ECO:0000256" key="1">
    <source>
        <dbReference type="SAM" id="Phobius"/>
    </source>
</evidence>
<name>A0A3R5TCP2_9CLOT</name>
<proteinExistence type="predicted"/>
<keyword evidence="1" id="KW-0472">Membrane</keyword>
<organism evidence="2 3">
    <name type="scientific">Clostridium manihotivorum</name>
    <dbReference type="NCBI Taxonomy" id="2320868"/>
    <lineage>
        <taxon>Bacteria</taxon>
        <taxon>Bacillati</taxon>
        <taxon>Bacillota</taxon>
        <taxon>Clostridia</taxon>
        <taxon>Eubacteriales</taxon>
        <taxon>Clostridiaceae</taxon>
        <taxon>Clostridium</taxon>
    </lineage>
</organism>
<evidence type="ECO:0000313" key="3">
    <source>
        <dbReference type="Proteomes" id="UP000286268"/>
    </source>
</evidence>
<dbReference type="EMBL" id="CP025746">
    <property type="protein sequence ID" value="QAA30242.1"/>
    <property type="molecule type" value="Genomic_DNA"/>
</dbReference>
<dbReference type="AlphaFoldDB" id="A0A3R5TCP2"/>
<keyword evidence="1" id="KW-1133">Transmembrane helix</keyword>